<feature type="region of interest" description="Disordered" evidence="1">
    <location>
        <begin position="289"/>
        <end position="327"/>
    </location>
</feature>
<accession>A0ABD3HU85</accession>
<feature type="compositionally biased region" description="Acidic residues" evidence="1">
    <location>
        <begin position="112"/>
        <end position="121"/>
    </location>
</feature>
<organism evidence="2 3">
    <name type="scientific">Riccia sorocarpa</name>
    <dbReference type="NCBI Taxonomy" id="122646"/>
    <lineage>
        <taxon>Eukaryota</taxon>
        <taxon>Viridiplantae</taxon>
        <taxon>Streptophyta</taxon>
        <taxon>Embryophyta</taxon>
        <taxon>Marchantiophyta</taxon>
        <taxon>Marchantiopsida</taxon>
        <taxon>Marchantiidae</taxon>
        <taxon>Marchantiales</taxon>
        <taxon>Ricciaceae</taxon>
        <taxon>Riccia</taxon>
    </lineage>
</organism>
<dbReference type="AlphaFoldDB" id="A0ABD3HU85"/>
<dbReference type="Proteomes" id="UP001633002">
    <property type="component" value="Unassembled WGS sequence"/>
</dbReference>
<evidence type="ECO:0000313" key="2">
    <source>
        <dbReference type="EMBL" id="KAL3695070.1"/>
    </source>
</evidence>
<proteinExistence type="predicted"/>
<keyword evidence="3" id="KW-1185">Reference proteome</keyword>
<feature type="region of interest" description="Disordered" evidence="1">
    <location>
        <begin position="1"/>
        <end position="256"/>
    </location>
</feature>
<feature type="compositionally biased region" description="Polar residues" evidence="1">
    <location>
        <begin position="74"/>
        <end position="88"/>
    </location>
</feature>
<feature type="compositionally biased region" description="Polar residues" evidence="1">
    <location>
        <begin position="22"/>
        <end position="46"/>
    </location>
</feature>
<sequence length="327" mass="36279">MDDKTDYAGYRSGTEGRDRLQDLQNATGESNDGSRSGNRDVSTGVQSEDEQENARTENARINLLNTHFPPLEAQRSNESRGTAVSSQAPADHINTAPKPRTNGTRIIGIDEREADSDEEEEKQNPGAETTSRYTKELFQPAKNSAKARADERKTNLLPHTNNPYEQLADINESEAEDEETKETASQQRAAKKSLMSAAFSLDPPRLKTEKSPTDSPKIQDSQSKEDGQLRADANSETGSPGVKPMSSGEVTPRGEMQEGRDIFSAMLNQTVKYPAKWAEANDDDLPMIASMYTKGRPPEDQNHTPDQGNAHKRRQNQSTKRWTLFLN</sequence>
<dbReference type="EMBL" id="JBJQOH010000003">
    <property type="protein sequence ID" value="KAL3695070.1"/>
    <property type="molecule type" value="Genomic_DNA"/>
</dbReference>
<name>A0ABD3HU85_9MARC</name>
<reference evidence="2 3" key="1">
    <citation type="submission" date="2024-09" db="EMBL/GenBank/DDBJ databases">
        <title>Chromosome-scale assembly of Riccia sorocarpa.</title>
        <authorList>
            <person name="Paukszto L."/>
        </authorList>
    </citation>
    <scope>NUCLEOTIDE SEQUENCE [LARGE SCALE GENOMIC DNA]</scope>
    <source>
        <strain evidence="2">LP-2024</strain>
        <tissue evidence="2">Aerial parts of the thallus</tissue>
    </source>
</reference>
<comment type="caution">
    <text evidence="2">The sequence shown here is derived from an EMBL/GenBank/DDBJ whole genome shotgun (WGS) entry which is preliminary data.</text>
</comment>
<feature type="compositionally biased region" description="Polar residues" evidence="1">
    <location>
        <begin position="316"/>
        <end position="327"/>
    </location>
</feature>
<feature type="compositionally biased region" description="Acidic residues" evidence="1">
    <location>
        <begin position="171"/>
        <end position="180"/>
    </location>
</feature>
<evidence type="ECO:0000256" key="1">
    <source>
        <dbReference type="SAM" id="MobiDB-lite"/>
    </source>
</evidence>
<gene>
    <name evidence="2" type="ORF">R1sor_008721</name>
</gene>
<protein>
    <submittedName>
        <fullName evidence="2">Uncharacterized protein</fullName>
    </submittedName>
</protein>
<evidence type="ECO:0000313" key="3">
    <source>
        <dbReference type="Proteomes" id="UP001633002"/>
    </source>
</evidence>